<accession>A0A7W6AD61</accession>
<feature type="domain" description="Thioesterase" evidence="3">
    <location>
        <begin position="53"/>
        <end position="125"/>
    </location>
</feature>
<dbReference type="EMBL" id="BSPG01000019">
    <property type="protein sequence ID" value="GLS45202.1"/>
    <property type="molecule type" value="Genomic_DNA"/>
</dbReference>
<dbReference type="Pfam" id="PF03061">
    <property type="entry name" value="4HBT"/>
    <property type="match status" value="1"/>
</dbReference>
<dbReference type="NCBIfam" id="TIGR00369">
    <property type="entry name" value="unchar_dom_1"/>
    <property type="match status" value="1"/>
</dbReference>
<dbReference type="Proteomes" id="UP001156881">
    <property type="component" value="Unassembled WGS sequence"/>
</dbReference>
<dbReference type="GO" id="GO:0047617">
    <property type="term" value="F:fatty acyl-CoA hydrolase activity"/>
    <property type="evidence" value="ECO:0007669"/>
    <property type="project" value="InterPro"/>
</dbReference>
<comment type="similarity">
    <text evidence="1">Belongs to the thioesterase PaaI family.</text>
</comment>
<evidence type="ECO:0000313" key="6">
    <source>
        <dbReference type="Proteomes" id="UP000517759"/>
    </source>
</evidence>
<comment type="caution">
    <text evidence="5">The sequence shown here is derived from an EMBL/GenBank/DDBJ whole genome shotgun (WGS) entry which is preliminary data.</text>
</comment>
<evidence type="ECO:0000313" key="4">
    <source>
        <dbReference type="EMBL" id="GLS45202.1"/>
    </source>
</evidence>
<keyword evidence="7" id="KW-1185">Reference proteome</keyword>
<dbReference type="SUPFAM" id="SSF54637">
    <property type="entry name" value="Thioesterase/thiol ester dehydrase-isomerase"/>
    <property type="match status" value="1"/>
</dbReference>
<protein>
    <submittedName>
        <fullName evidence="4">Thioesterase</fullName>
    </submittedName>
    <submittedName>
        <fullName evidence="5">Uncharacterized protein (TIGR00369 family)</fullName>
    </submittedName>
</protein>
<dbReference type="EMBL" id="JACIDN010000001">
    <property type="protein sequence ID" value="MBB3901088.1"/>
    <property type="molecule type" value="Genomic_DNA"/>
</dbReference>
<keyword evidence="2" id="KW-0378">Hydrolase</keyword>
<dbReference type="Proteomes" id="UP000517759">
    <property type="component" value="Unassembled WGS sequence"/>
</dbReference>
<dbReference type="PANTHER" id="PTHR21660">
    <property type="entry name" value="THIOESTERASE SUPERFAMILY MEMBER-RELATED"/>
    <property type="match status" value="1"/>
</dbReference>
<dbReference type="InterPro" id="IPR029069">
    <property type="entry name" value="HotDog_dom_sf"/>
</dbReference>
<evidence type="ECO:0000256" key="1">
    <source>
        <dbReference type="ARBA" id="ARBA00008324"/>
    </source>
</evidence>
<dbReference type="InterPro" id="IPR039298">
    <property type="entry name" value="ACOT13"/>
</dbReference>
<dbReference type="InterPro" id="IPR006683">
    <property type="entry name" value="Thioestr_dom"/>
</dbReference>
<evidence type="ECO:0000313" key="7">
    <source>
        <dbReference type="Proteomes" id="UP001156881"/>
    </source>
</evidence>
<evidence type="ECO:0000313" key="5">
    <source>
        <dbReference type="EMBL" id="MBB3901088.1"/>
    </source>
</evidence>
<dbReference type="CDD" id="cd03443">
    <property type="entry name" value="PaaI_thioesterase"/>
    <property type="match status" value="1"/>
</dbReference>
<reference evidence="4" key="1">
    <citation type="journal article" date="2014" name="Int. J. Syst. Evol. Microbiol.">
        <title>Complete genome of a new Firmicutes species belonging to the dominant human colonic microbiota ('Ruminococcus bicirculans') reveals two chromosomes and a selective capacity to utilize plant glucans.</title>
        <authorList>
            <consortium name="NISC Comparative Sequencing Program"/>
            <person name="Wegmann U."/>
            <person name="Louis P."/>
            <person name="Goesmann A."/>
            <person name="Henrissat B."/>
            <person name="Duncan S.H."/>
            <person name="Flint H.J."/>
        </authorList>
    </citation>
    <scope>NUCLEOTIDE SEQUENCE</scope>
    <source>
        <strain evidence="4">NBRC 107710</strain>
    </source>
</reference>
<proteinExistence type="inferred from homology"/>
<reference evidence="7" key="2">
    <citation type="journal article" date="2019" name="Int. J. Syst. Evol. Microbiol.">
        <title>The Global Catalogue of Microorganisms (GCM) 10K type strain sequencing project: providing services to taxonomists for standard genome sequencing and annotation.</title>
        <authorList>
            <consortium name="The Broad Institute Genomics Platform"/>
            <consortium name="The Broad Institute Genome Sequencing Center for Infectious Disease"/>
            <person name="Wu L."/>
            <person name="Ma J."/>
        </authorList>
    </citation>
    <scope>NUCLEOTIDE SEQUENCE [LARGE SCALE GENOMIC DNA]</scope>
    <source>
        <strain evidence="7">NBRC 107710</strain>
    </source>
</reference>
<sequence>MADGSDGTAFPAGWTAFDDPGFVALTGPVHHRVVDGRKQFAFKAEDKHVNLVGLVHGGMLVTFADRSLSIVAMDAMDGAGCVTIEMNVQFVGAAKIGDLVETVPEIVRKTSSLVFVRSILTSGGRPLVTVSGIWKVLKDRS</sequence>
<dbReference type="InterPro" id="IPR003736">
    <property type="entry name" value="PAAI_dom"/>
</dbReference>
<dbReference type="RefSeq" id="WP_183501846.1">
    <property type="nucleotide sequence ID" value="NZ_BSPG01000019.1"/>
</dbReference>
<name>A0A7W6AD61_9HYPH</name>
<reference evidence="5 6" key="3">
    <citation type="submission" date="2020-08" db="EMBL/GenBank/DDBJ databases">
        <title>Genomic Encyclopedia of Type Strains, Phase IV (KMG-IV): sequencing the most valuable type-strain genomes for metagenomic binning, comparative biology and taxonomic classification.</title>
        <authorList>
            <person name="Goeker M."/>
        </authorList>
    </citation>
    <scope>NUCLEOTIDE SEQUENCE [LARGE SCALE GENOMIC DNA]</scope>
    <source>
        <strain evidence="5 6">DSM 24105</strain>
    </source>
</reference>
<gene>
    <name evidence="4" type="ORF">GCM10007884_31910</name>
    <name evidence="5" type="ORF">GGR33_000568</name>
</gene>
<dbReference type="Gene3D" id="3.10.129.10">
    <property type="entry name" value="Hotdog Thioesterase"/>
    <property type="match status" value="1"/>
</dbReference>
<evidence type="ECO:0000259" key="3">
    <source>
        <dbReference type="Pfam" id="PF03061"/>
    </source>
</evidence>
<organism evidence="5 6">
    <name type="scientific">Methylobacterium brachythecii</name>
    <dbReference type="NCBI Taxonomy" id="1176177"/>
    <lineage>
        <taxon>Bacteria</taxon>
        <taxon>Pseudomonadati</taxon>
        <taxon>Pseudomonadota</taxon>
        <taxon>Alphaproteobacteria</taxon>
        <taxon>Hyphomicrobiales</taxon>
        <taxon>Methylobacteriaceae</taxon>
        <taxon>Methylobacterium</taxon>
    </lineage>
</organism>
<dbReference type="AlphaFoldDB" id="A0A7W6AD61"/>
<evidence type="ECO:0000256" key="2">
    <source>
        <dbReference type="ARBA" id="ARBA00022801"/>
    </source>
</evidence>
<dbReference type="PANTHER" id="PTHR21660:SF1">
    <property type="entry name" value="ACYL-COENZYME A THIOESTERASE 13"/>
    <property type="match status" value="1"/>
</dbReference>
<reference evidence="4" key="4">
    <citation type="submission" date="2023-01" db="EMBL/GenBank/DDBJ databases">
        <title>Draft genome sequence of Methylobacterium brachythecii strain NBRC 107710.</title>
        <authorList>
            <person name="Sun Q."/>
            <person name="Mori K."/>
        </authorList>
    </citation>
    <scope>NUCLEOTIDE SEQUENCE</scope>
    <source>
        <strain evidence="4">NBRC 107710</strain>
    </source>
</reference>